<evidence type="ECO:0000256" key="3">
    <source>
        <dbReference type="ARBA" id="ARBA00022833"/>
    </source>
</evidence>
<evidence type="ECO:0000313" key="6">
    <source>
        <dbReference type="EMBL" id="BCB26460.1"/>
    </source>
</evidence>
<evidence type="ECO:0000256" key="1">
    <source>
        <dbReference type="ARBA" id="ARBA00022723"/>
    </source>
</evidence>
<dbReference type="Pfam" id="PF01258">
    <property type="entry name" value="zf-dskA_traR"/>
    <property type="match status" value="1"/>
</dbReference>
<organism evidence="6 7">
    <name type="scientific">Sulfurimicrobium lacus</name>
    <dbReference type="NCBI Taxonomy" id="2715678"/>
    <lineage>
        <taxon>Bacteria</taxon>
        <taxon>Pseudomonadati</taxon>
        <taxon>Pseudomonadota</taxon>
        <taxon>Betaproteobacteria</taxon>
        <taxon>Nitrosomonadales</taxon>
        <taxon>Sulfuricellaceae</taxon>
        <taxon>Sulfurimicrobium</taxon>
    </lineage>
</organism>
<keyword evidence="3" id="KW-0862">Zinc</keyword>
<proteinExistence type="predicted"/>
<feature type="zinc finger region" description="dksA C4-type" evidence="4">
    <location>
        <begin position="35"/>
        <end position="59"/>
    </location>
</feature>
<dbReference type="AlphaFoldDB" id="A0A6F8VAV3"/>
<keyword evidence="7" id="KW-1185">Reference proteome</keyword>
<accession>A0A6F8VAV3</accession>
<dbReference type="RefSeq" id="WP_173062202.1">
    <property type="nucleotide sequence ID" value="NZ_AP022853.1"/>
</dbReference>
<dbReference type="EMBL" id="AP022853">
    <property type="protein sequence ID" value="BCB26460.1"/>
    <property type="molecule type" value="Genomic_DNA"/>
</dbReference>
<sequence length="73" mass="8400">MRPEDFAQQIELAEWEHNQEKAIRAAPSRPSAETCAECGDAIPEDRRLAEIGCTRCVECQAQHEYEQNNRGRR</sequence>
<dbReference type="KEGG" id="slac:SKTS_13460"/>
<dbReference type="PROSITE" id="PS51128">
    <property type="entry name" value="ZF_DKSA_2"/>
    <property type="match status" value="1"/>
</dbReference>
<dbReference type="Proteomes" id="UP000502260">
    <property type="component" value="Chromosome"/>
</dbReference>
<reference evidence="7" key="1">
    <citation type="submission" date="2020-03" db="EMBL/GenBank/DDBJ databases">
        <title>Complete genome sequence of sulfur-oxidizing bacterium skT11.</title>
        <authorList>
            <person name="Kanda M."/>
            <person name="Kojima H."/>
            <person name="Fukui M."/>
        </authorList>
    </citation>
    <scope>NUCLEOTIDE SEQUENCE [LARGE SCALE GENOMIC DNA]</scope>
    <source>
        <strain evidence="7">skT11</strain>
    </source>
</reference>
<dbReference type="GO" id="GO:0008270">
    <property type="term" value="F:zinc ion binding"/>
    <property type="evidence" value="ECO:0007669"/>
    <property type="project" value="UniProtKB-KW"/>
</dbReference>
<evidence type="ECO:0000256" key="2">
    <source>
        <dbReference type="ARBA" id="ARBA00022771"/>
    </source>
</evidence>
<evidence type="ECO:0000256" key="4">
    <source>
        <dbReference type="PROSITE-ProRule" id="PRU00510"/>
    </source>
</evidence>
<feature type="domain" description="Zinc finger DksA/TraR C4-type" evidence="5">
    <location>
        <begin position="32"/>
        <end position="65"/>
    </location>
</feature>
<dbReference type="Gene3D" id="1.20.120.910">
    <property type="entry name" value="DksA, coiled-coil domain"/>
    <property type="match status" value="1"/>
</dbReference>
<evidence type="ECO:0000259" key="5">
    <source>
        <dbReference type="Pfam" id="PF01258"/>
    </source>
</evidence>
<name>A0A6F8VAV3_9PROT</name>
<keyword evidence="2" id="KW-0863">Zinc-finger</keyword>
<gene>
    <name evidence="6" type="ORF">SKTS_13460</name>
</gene>
<keyword evidence="1" id="KW-0479">Metal-binding</keyword>
<evidence type="ECO:0000313" key="7">
    <source>
        <dbReference type="Proteomes" id="UP000502260"/>
    </source>
</evidence>
<dbReference type="InterPro" id="IPR000962">
    <property type="entry name" value="Znf_DskA_TraR"/>
</dbReference>
<protein>
    <recommendedName>
        <fullName evidence="5">Zinc finger DksA/TraR C4-type domain-containing protein</fullName>
    </recommendedName>
</protein>
<dbReference type="SUPFAM" id="SSF57716">
    <property type="entry name" value="Glucocorticoid receptor-like (DNA-binding domain)"/>
    <property type="match status" value="1"/>
</dbReference>